<comment type="caution">
    <text evidence="3">The sequence shown here is derived from an EMBL/GenBank/DDBJ whole genome shotgun (WGS) entry which is preliminary data.</text>
</comment>
<reference evidence="3 4" key="1">
    <citation type="submission" date="2022-07" db="EMBL/GenBank/DDBJ databases">
        <title>Methylomonas rivi sp. nov., Methylomonas rosea sp. nov., Methylomonas aureus sp. nov. and Methylomonas subterranea sp. nov., four novel methanotrophs isolated from a freshwater creek and the deep terrestrial subsurface.</title>
        <authorList>
            <person name="Abin C."/>
            <person name="Sankaranarayanan K."/>
            <person name="Garner C."/>
            <person name="Sindelar R."/>
            <person name="Kotary K."/>
            <person name="Garner R."/>
            <person name="Barclay S."/>
            <person name="Lawson P."/>
            <person name="Krumholz L."/>
        </authorList>
    </citation>
    <scope>NUCLEOTIDE SEQUENCE [LARGE SCALE GENOMIC DNA]</scope>
    <source>
        <strain evidence="3 4">SURF-2</strain>
    </source>
</reference>
<dbReference type="RefSeq" id="WP_256603131.1">
    <property type="nucleotide sequence ID" value="NZ_JANIBJ010000026.1"/>
</dbReference>
<dbReference type="Proteomes" id="UP001524499">
    <property type="component" value="Unassembled WGS sequence"/>
</dbReference>
<proteinExistence type="predicted"/>
<feature type="transmembrane region" description="Helical" evidence="1">
    <location>
        <begin position="119"/>
        <end position="141"/>
    </location>
</feature>
<dbReference type="InterPro" id="IPR012902">
    <property type="entry name" value="N_methyl_site"/>
</dbReference>
<name>A0ABT1TID6_9GAMM</name>
<organism evidence="3 4">
    <name type="scientific">Methylomonas subterranea</name>
    <dbReference type="NCBI Taxonomy" id="2952225"/>
    <lineage>
        <taxon>Bacteria</taxon>
        <taxon>Pseudomonadati</taxon>
        <taxon>Pseudomonadota</taxon>
        <taxon>Gammaproteobacteria</taxon>
        <taxon>Methylococcales</taxon>
        <taxon>Methylococcaceae</taxon>
        <taxon>Methylomonas</taxon>
    </lineage>
</organism>
<dbReference type="CDD" id="cd05403">
    <property type="entry name" value="NT_KNTase_like"/>
    <property type="match status" value="1"/>
</dbReference>
<dbReference type="Pfam" id="PF07963">
    <property type="entry name" value="N_methyl"/>
    <property type="match status" value="1"/>
</dbReference>
<dbReference type="SUPFAM" id="SSF81301">
    <property type="entry name" value="Nucleotidyltransferase"/>
    <property type="match status" value="1"/>
</dbReference>
<dbReference type="InterPro" id="IPR043519">
    <property type="entry name" value="NT_sf"/>
</dbReference>
<accession>A0ABT1TID6</accession>
<keyword evidence="1" id="KW-1133">Transmembrane helix</keyword>
<sequence length="409" mass="45331">MKPTNFIHAARAKKQAEVIRSLEQAFSDFPYPVYLFGSFANGNFHGYSDIDLVILVSKQQARQAYNLACDKLAGLRAPYDILTCQSVDELDNTIKSALHPIHAPEQAETPLKRQQGMTLIELLIAMLLGAFLLGGVIQIFVNTKQTYRMQESLSRLQENGRFAMEFLTYDIRMAGFLGCMSRVTSVTNTLNNATNYLFNFGIPIQGNNWDTATSTWLPAADGSITSPLNGSDIITIRSVNPNGTMVTSHSGINNCDIAIVSDCQAAAVFQITNFNAANNNNKDYKGGELFLAQTTSYYIRSNPGGIPALYRRRIRTDAEELVEGIEQMQILYGIDTDGDSTADRYLTADNVADWNNVSSVRISLLARTIDNNIASQVLDYTYNGATVTPTDRRIRRVFTSTIALRNRLP</sequence>
<evidence type="ECO:0000313" key="3">
    <source>
        <dbReference type="EMBL" id="MCQ8105218.1"/>
    </source>
</evidence>
<dbReference type="PROSITE" id="PS00409">
    <property type="entry name" value="PROKAR_NTER_METHYL"/>
    <property type="match status" value="1"/>
</dbReference>
<dbReference type="InterPro" id="IPR032092">
    <property type="entry name" value="PilW"/>
</dbReference>
<dbReference type="Gene3D" id="3.30.460.10">
    <property type="entry name" value="Beta Polymerase, domain 2"/>
    <property type="match status" value="1"/>
</dbReference>
<keyword evidence="4" id="KW-1185">Reference proteome</keyword>
<keyword evidence="1" id="KW-0812">Transmembrane</keyword>
<dbReference type="InterPro" id="IPR002934">
    <property type="entry name" value="Polymerase_NTP_transf_dom"/>
</dbReference>
<dbReference type="EMBL" id="JANIBJ010000026">
    <property type="protein sequence ID" value="MCQ8105218.1"/>
    <property type="molecule type" value="Genomic_DNA"/>
</dbReference>
<dbReference type="NCBIfam" id="TIGR02532">
    <property type="entry name" value="IV_pilin_GFxxxE"/>
    <property type="match status" value="1"/>
</dbReference>
<protein>
    <submittedName>
        <fullName evidence="3">PilW family protein</fullName>
    </submittedName>
</protein>
<feature type="domain" description="Polymerase nucleotidyl transferase" evidence="2">
    <location>
        <begin position="18"/>
        <end position="89"/>
    </location>
</feature>
<evidence type="ECO:0000313" key="4">
    <source>
        <dbReference type="Proteomes" id="UP001524499"/>
    </source>
</evidence>
<evidence type="ECO:0000256" key="1">
    <source>
        <dbReference type="SAM" id="Phobius"/>
    </source>
</evidence>
<dbReference type="Pfam" id="PF01909">
    <property type="entry name" value="NTP_transf_2"/>
    <property type="match status" value="1"/>
</dbReference>
<dbReference type="Pfam" id="PF16074">
    <property type="entry name" value="PilW"/>
    <property type="match status" value="1"/>
</dbReference>
<keyword evidence="1" id="KW-0472">Membrane</keyword>
<gene>
    <name evidence="3" type="ORF">NP590_13975</name>
</gene>
<evidence type="ECO:0000259" key="2">
    <source>
        <dbReference type="Pfam" id="PF01909"/>
    </source>
</evidence>